<reference evidence="3 4" key="1">
    <citation type="submission" date="2020-02" db="EMBL/GenBank/DDBJ databases">
        <title>A chromosome-scale genome assembly of the black bullhead catfish (Ameiurus melas).</title>
        <authorList>
            <person name="Wen M."/>
            <person name="Zham M."/>
            <person name="Cabau C."/>
            <person name="Klopp C."/>
            <person name="Donnadieu C."/>
            <person name="Roques C."/>
            <person name="Bouchez O."/>
            <person name="Lampietro C."/>
            <person name="Jouanno E."/>
            <person name="Herpin A."/>
            <person name="Louis A."/>
            <person name="Berthelot C."/>
            <person name="Parey E."/>
            <person name="Roest-Crollius H."/>
            <person name="Braasch I."/>
            <person name="Postlethwait J."/>
            <person name="Robinson-Rechavi M."/>
            <person name="Echchiki A."/>
            <person name="Begum T."/>
            <person name="Montfort J."/>
            <person name="Schartl M."/>
            <person name="Bobe J."/>
            <person name="Guiguen Y."/>
        </authorList>
    </citation>
    <scope>NUCLEOTIDE SEQUENCE [LARGE SCALE GENOMIC DNA]</scope>
    <source>
        <strain evidence="3">M_S1</strain>
        <tissue evidence="3">Blood</tissue>
    </source>
</reference>
<feature type="region of interest" description="Disordered" evidence="2">
    <location>
        <begin position="1132"/>
        <end position="1191"/>
    </location>
</feature>
<feature type="compositionally biased region" description="Polar residues" evidence="2">
    <location>
        <begin position="1178"/>
        <end position="1189"/>
    </location>
</feature>
<feature type="region of interest" description="Disordered" evidence="2">
    <location>
        <begin position="904"/>
        <end position="946"/>
    </location>
</feature>
<evidence type="ECO:0000256" key="2">
    <source>
        <dbReference type="SAM" id="MobiDB-lite"/>
    </source>
</evidence>
<evidence type="ECO:0000256" key="1">
    <source>
        <dbReference type="SAM" id="Coils"/>
    </source>
</evidence>
<feature type="compositionally biased region" description="Low complexity" evidence="2">
    <location>
        <begin position="1157"/>
        <end position="1168"/>
    </location>
</feature>
<proteinExistence type="predicted"/>
<feature type="compositionally biased region" description="Low complexity" evidence="2">
    <location>
        <begin position="920"/>
        <end position="934"/>
    </location>
</feature>
<protein>
    <recommendedName>
        <fullName evidence="5">Centrosomal protein of 295 kDa-like</fullName>
    </recommendedName>
</protein>
<feature type="region of interest" description="Disordered" evidence="2">
    <location>
        <begin position="684"/>
        <end position="708"/>
    </location>
</feature>
<feature type="compositionally biased region" description="Polar residues" evidence="2">
    <location>
        <begin position="690"/>
        <end position="704"/>
    </location>
</feature>
<accession>A0A7J6ANE7</accession>
<feature type="compositionally biased region" description="Polar residues" evidence="2">
    <location>
        <begin position="1132"/>
        <end position="1147"/>
    </location>
</feature>
<keyword evidence="4" id="KW-1185">Reference proteome</keyword>
<dbReference type="GO" id="GO:0005814">
    <property type="term" value="C:centriole"/>
    <property type="evidence" value="ECO:0007669"/>
    <property type="project" value="TreeGrafter"/>
</dbReference>
<feature type="region of interest" description="Disordered" evidence="2">
    <location>
        <begin position="330"/>
        <end position="390"/>
    </location>
</feature>
<gene>
    <name evidence="3" type="ORF">AMELA_G00119090</name>
</gene>
<feature type="coiled-coil region" evidence="1">
    <location>
        <begin position="483"/>
        <end position="524"/>
    </location>
</feature>
<feature type="region of interest" description="Disordered" evidence="2">
    <location>
        <begin position="812"/>
        <end position="854"/>
    </location>
</feature>
<dbReference type="EMBL" id="JAAGNN010000010">
    <property type="protein sequence ID" value="KAF4083647.1"/>
    <property type="molecule type" value="Genomic_DNA"/>
</dbReference>
<dbReference type="PANTHER" id="PTHR21553:SF26">
    <property type="entry name" value="ALMS MOTIF DOMAIN-CONTAINING PROTEIN"/>
    <property type="match status" value="1"/>
</dbReference>
<dbReference type="PANTHER" id="PTHR21553">
    <property type="entry name" value="ALMS1-RELATED"/>
    <property type="match status" value="1"/>
</dbReference>
<sequence length="1297" mass="145465">MKRKSTKVSRLSPNEEEQLIREEVQRRRKLRLQQVREQERYIALQVRREVQERRERELQSLATTLRDEWQKQRGERIQTLEKLYKENLRDVGQGHRDARQNEPNREALALRKEQNDTRAAERHQKALQNLITQRQVEAEQRNRHVDARKKALMVEKERAAKIASLPHSAPDPIESVAIQTPLQPKMSKVEHYSITHHHIPEAAVDRETDTVQPDAQEAAALEARRLEELEKDEVRDRQEQLERARLRGDHALRKEKGIQNNARLLCELERLQQAEMQRRRHVVNSMPAQIFQPLYRRDDTRAGQQRDLEIAFQDLCTEDKEIRDDLGLQLLSEPLPPPVPSSKTDSRHECDLDLDVTLEPKETPCEKDDEDASRSQSMRSSVPAEGTGRMALRRLLGRIRTQRDDWSRREPAVGQGRVGMENTSNEHGSPSNVEWQQASSLEEGTVDTSVAENNSKVSEDSIVAGPVLQPDDQIIEMDRRAREEELRRQREEQFALLQELEEKRRSLELQLEEAQLCRQRLQDALQVPPGTCSLQETPTPPPQEMVSKPSPEVKASAALSDSMHKQRLQEYQQRLLKQKRLHKKTIDDACLSLEEYKQALKMRYAPVSMAAGQPPALSANEETVCSFPSLPHRTLATAITHLSNTDAGPHISPARATHPDTNVMAQPISAPIGISHSLVVQEDGLPSIPQPTASSSLDQRFSDGTSERQEVPLLPPAVFLEYLRSRRSQAPPTHLTRISPQVSTDRGGVLQEEVENREPCWDMEKNQQVRDRIRKHRDALHAVLGEQHAKSDSLGMQDCSAVIYAHEPLPVSTTQSQSHAHTQQTPVFESSASPGSAEHPRFESASGGVRVNPPISCPPRTLHVLLQDFEQHKLSTIEEVDTPVNVTMQDTAAEVCVESSSAECSDYSTSGSLSLTPATVGSESSQGPSSGSEVVRSEDSTRKPSKLSWREMLQLDSAASRTGTDSTEQQQVEELELVLPHDGASGVPDFLSSTTLSTGSYFSSEHDPNFNITDSSLYSNEFPARPGASLTCCGGSLFETKDSPRCSNSLQHIIDKYTEELDKSLRSVYTGGSVSEVTAPDNWNAILSFCAEQNTGPGTLAAPQLPTLPLQCNLQDSNSLNTTVQDTFQSLSPEITNNDMTESSTTLRLPLNPPAEDSNTNTDTTASDWLDCGFPQLGSGTDDQSSSASAGVPQWEWTLGNNSELRNLEASVSHEVEVSRMQNRGEVTIRAPPQKSFDETEMSQSTDRSCSQLEEVEHRRELHSCQDASAKNREKAREFRMKTLEKLRAKQIIRIPV</sequence>
<dbReference type="GO" id="GO:0005829">
    <property type="term" value="C:cytosol"/>
    <property type="evidence" value="ECO:0007669"/>
    <property type="project" value="TreeGrafter"/>
</dbReference>
<feature type="region of interest" description="Disordered" evidence="2">
    <location>
        <begin position="403"/>
        <end position="449"/>
    </location>
</feature>
<dbReference type="Proteomes" id="UP000593565">
    <property type="component" value="Unassembled WGS sequence"/>
</dbReference>
<feature type="compositionally biased region" description="Low complexity" evidence="2">
    <location>
        <begin position="812"/>
        <end position="825"/>
    </location>
</feature>
<evidence type="ECO:0000313" key="4">
    <source>
        <dbReference type="Proteomes" id="UP000593565"/>
    </source>
</evidence>
<comment type="caution">
    <text evidence="3">The sequence shown here is derived from an EMBL/GenBank/DDBJ whole genome shotgun (WGS) entry which is preliminary data.</text>
</comment>
<dbReference type="GO" id="GO:0046599">
    <property type="term" value="P:regulation of centriole replication"/>
    <property type="evidence" value="ECO:0007669"/>
    <property type="project" value="TreeGrafter"/>
</dbReference>
<organism evidence="3 4">
    <name type="scientific">Ameiurus melas</name>
    <name type="common">Black bullhead</name>
    <name type="synonym">Silurus melas</name>
    <dbReference type="NCBI Taxonomy" id="219545"/>
    <lineage>
        <taxon>Eukaryota</taxon>
        <taxon>Metazoa</taxon>
        <taxon>Chordata</taxon>
        <taxon>Craniata</taxon>
        <taxon>Vertebrata</taxon>
        <taxon>Euteleostomi</taxon>
        <taxon>Actinopterygii</taxon>
        <taxon>Neopterygii</taxon>
        <taxon>Teleostei</taxon>
        <taxon>Ostariophysi</taxon>
        <taxon>Siluriformes</taxon>
        <taxon>Ictaluridae</taxon>
        <taxon>Ameiurus</taxon>
    </lineage>
</organism>
<feature type="coiled-coil region" evidence="1">
    <location>
        <begin position="224"/>
        <end position="274"/>
    </location>
</feature>
<feature type="compositionally biased region" description="Polar residues" evidence="2">
    <location>
        <begin position="906"/>
        <end position="919"/>
    </location>
</feature>
<dbReference type="GO" id="GO:0005813">
    <property type="term" value="C:centrosome"/>
    <property type="evidence" value="ECO:0007669"/>
    <property type="project" value="TreeGrafter"/>
</dbReference>
<name>A0A7J6ANE7_AMEME</name>
<evidence type="ECO:0000313" key="3">
    <source>
        <dbReference type="EMBL" id="KAF4083647.1"/>
    </source>
</evidence>
<feature type="compositionally biased region" description="Polar residues" evidence="2">
    <location>
        <begin position="421"/>
        <end position="449"/>
    </location>
</feature>
<evidence type="ECO:0008006" key="5">
    <source>
        <dbReference type="Google" id="ProtNLM"/>
    </source>
</evidence>
<keyword evidence="1" id="KW-0175">Coiled coil</keyword>